<dbReference type="Pfam" id="PF00571">
    <property type="entry name" value="CBS"/>
    <property type="match status" value="2"/>
</dbReference>
<evidence type="ECO:0000256" key="1">
    <source>
        <dbReference type="ARBA" id="ARBA00023122"/>
    </source>
</evidence>
<dbReference type="RefSeq" id="WP_199047312.1">
    <property type="nucleotide sequence ID" value="NZ_JAELXT010000003.1"/>
</dbReference>
<dbReference type="InterPro" id="IPR000644">
    <property type="entry name" value="CBS_dom"/>
</dbReference>
<gene>
    <name evidence="4" type="ORF">JAO75_05380</name>
</gene>
<accession>A0ABS0XXR0</accession>
<keyword evidence="5" id="KW-1185">Reference proteome</keyword>
<keyword evidence="1 2" id="KW-0129">CBS domain</keyword>
<dbReference type="PANTHER" id="PTHR43080:SF2">
    <property type="entry name" value="CBS DOMAIN-CONTAINING PROTEIN"/>
    <property type="match status" value="1"/>
</dbReference>
<comment type="caution">
    <text evidence="4">The sequence shown here is derived from an EMBL/GenBank/DDBJ whole genome shotgun (WGS) entry which is preliminary data.</text>
</comment>
<protein>
    <submittedName>
        <fullName evidence="4">CBS domain-containing protein</fullName>
    </submittedName>
</protein>
<proteinExistence type="predicted"/>
<dbReference type="InterPro" id="IPR051257">
    <property type="entry name" value="Diverse_CBS-Domain"/>
</dbReference>
<dbReference type="PROSITE" id="PS51371">
    <property type="entry name" value="CBS"/>
    <property type="match status" value="1"/>
</dbReference>
<feature type="domain" description="CBS" evidence="3">
    <location>
        <begin position="75"/>
        <end position="133"/>
    </location>
</feature>
<dbReference type="SMART" id="SM00116">
    <property type="entry name" value="CBS"/>
    <property type="match status" value="2"/>
</dbReference>
<evidence type="ECO:0000313" key="4">
    <source>
        <dbReference type="EMBL" id="MBJ6124838.1"/>
    </source>
</evidence>
<dbReference type="InterPro" id="IPR046342">
    <property type="entry name" value="CBS_dom_sf"/>
</dbReference>
<evidence type="ECO:0000313" key="5">
    <source>
        <dbReference type="Proteomes" id="UP000620670"/>
    </source>
</evidence>
<name>A0ABS0XXR0_9HYPH</name>
<reference evidence="5" key="1">
    <citation type="submission" date="2020-12" db="EMBL/GenBank/DDBJ databases">
        <title>Hymenobacter sp.</title>
        <authorList>
            <person name="Kim M.K."/>
        </authorList>
    </citation>
    <scope>NUCLEOTIDE SEQUENCE [LARGE SCALE GENOMIC DNA]</scope>
    <source>
        <strain evidence="5">BT325</strain>
    </source>
</reference>
<dbReference type="PANTHER" id="PTHR43080">
    <property type="entry name" value="CBS DOMAIN-CONTAINING PROTEIN CBSX3, MITOCHONDRIAL"/>
    <property type="match status" value="1"/>
</dbReference>
<sequence length="146" mass="16135">MFVERLLPQARKRLVTIADDAPLIQAANLLRPGTDLVVVHGSTGILAGVITKTDVVSQISRCQGAGCTTAASLVMTRDVVHCQTGDELHDVWARMKERGLKNIPVVDRDLRPQGVLNARDMLQVLLRESENEEAIMRDYLMGIGYR</sequence>
<dbReference type="EMBL" id="JAELXT010000003">
    <property type="protein sequence ID" value="MBJ6124838.1"/>
    <property type="molecule type" value="Genomic_DNA"/>
</dbReference>
<dbReference type="Gene3D" id="3.10.580.10">
    <property type="entry name" value="CBS-domain"/>
    <property type="match status" value="1"/>
</dbReference>
<dbReference type="SUPFAM" id="SSF54631">
    <property type="entry name" value="CBS-domain pair"/>
    <property type="match status" value="1"/>
</dbReference>
<organism evidence="4 5">
    <name type="scientific">Microvirga splendida</name>
    <dbReference type="NCBI Taxonomy" id="2795727"/>
    <lineage>
        <taxon>Bacteria</taxon>
        <taxon>Pseudomonadati</taxon>
        <taxon>Pseudomonadota</taxon>
        <taxon>Alphaproteobacteria</taxon>
        <taxon>Hyphomicrobiales</taxon>
        <taxon>Methylobacteriaceae</taxon>
        <taxon>Microvirga</taxon>
    </lineage>
</organism>
<dbReference type="Proteomes" id="UP000620670">
    <property type="component" value="Unassembled WGS sequence"/>
</dbReference>
<evidence type="ECO:0000259" key="3">
    <source>
        <dbReference type="PROSITE" id="PS51371"/>
    </source>
</evidence>
<evidence type="ECO:0000256" key="2">
    <source>
        <dbReference type="PROSITE-ProRule" id="PRU00703"/>
    </source>
</evidence>